<accession>A0ABX3BNS6</accession>
<evidence type="ECO:0008006" key="3">
    <source>
        <dbReference type="Google" id="ProtNLM"/>
    </source>
</evidence>
<sequence>MAKTAQNGKEYEKFSNTCYRYIEGKDTNDDPFFKLKSENNSEFFPNEIQFRKKNKASKHSIDLSPLENKRLNKAYNFFYNKIKDEIVNGNGKMTLWFFCRFYESS</sequence>
<dbReference type="Proteomes" id="UP000175677">
    <property type="component" value="Unassembled WGS sequence"/>
</dbReference>
<organism evidence="1 2">
    <name type="scientific">Haemophilus quentini</name>
    <dbReference type="NCBI Taxonomy" id="123834"/>
    <lineage>
        <taxon>Bacteria</taxon>
        <taxon>Pseudomonadati</taxon>
        <taxon>Pseudomonadota</taxon>
        <taxon>Gammaproteobacteria</taxon>
        <taxon>Pasteurellales</taxon>
        <taxon>Pasteurellaceae</taxon>
        <taxon>Haemophilus</taxon>
    </lineage>
</organism>
<gene>
    <name evidence="1" type="ORF">BFQ30_08715</name>
</gene>
<protein>
    <recommendedName>
        <fullName evidence="3">Integrase</fullName>
    </recommendedName>
</protein>
<reference evidence="1 2" key="1">
    <citation type="submission" date="2016-08" db="EMBL/GenBank/DDBJ databases">
        <authorList>
            <person name="Eshaghi A."/>
            <person name="Soares D."/>
            <person name="Kus J."/>
            <person name="Richardson D."/>
            <person name="Li A."/>
            <person name="Patel S.N."/>
        </authorList>
    </citation>
    <scope>NUCLEOTIDE SEQUENCE [LARGE SCALE GENOMIC DNA]</scope>
    <source>
        <strain evidence="1 2">C860</strain>
    </source>
</reference>
<proteinExistence type="predicted"/>
<evidence type="ECO:0000313" key="2">
    <source>
        <dbReference type="Proteomes" id="UP000175677"/>
    </source>
</evidence>
<dbReference type="EMBL" id="MDJC01000019">
    <property type="protein sequence ID" value="OEY76437.1"/>
    <property type="molecule type" value="Genomic_DNA"/>
</dbReference>
<name>A0ABX3BNS6_9PAST</name>
<keyword evidence="2" id="KW-1185">Reference proteome</keyword>
<comment type="caution">
    <text evidence="1">The sequence shown here is derived from an EMBL/GenBank/DDBJ whole genome shotgun (WGS) entry which is preliminary data.</text>
</comment>
<evidence type="ECO:0000313" key="1">
    <source>
        <dbReference type="EMBL" id="OEY76437.1"/>
    </source>
</evidence>